<dbReference type="EMBL" id="VUMX01000011">
    <property type="protein sequence ID" value="MST87039.1"/>
    <property type="molecule type" value="Genomic_DNA"/>
</dbReference>
<dbReference type="OrthoDB" id="2085791at2"/>
<reference evidence="3 4" key="1">
    <citation type="submission" date="2019-08" db="EMBL/GenBank/DDBJ databases">
        <title>In-depth cultivation of the pig gut microbiome towards novel bacterial diversity and tailored functional studies.</title>
        <authorList>
            <person name="Wylensek D."/>
            <person name="Hitch T.C.A."/>
            <person name="Clavel T."/>
        </authorList>
    </citation>
    <scope>NUCLEOTIDE SEQUENCE [LARGE SCALE GENOMIC DNA]</scope>
    <source>
        <strain evidence="3 4">Bifido-178-WT-2B</strain>
    </source>
</reference>
<dbReference type="InterPro" id="IPR012706">
    <property type="entry name" value="Rib_alpha_Esp_rpt"/>
</dbReference>
<gene>
    <name evidence="3" type="ORF">FYJ62_05150</name>
</gene>
<dbReference type="Pfam" id="PF08428">
    <property type="entry name" value="Rib"/>
    <property type="match status" value="9"/>
</dbReference>
<sequence>MKRIVKSLSAAALAALFLTGGLAGQAKAAREDAERYQPKVANKQVEVGDFRFADSFVKNKEQLPKETIFSFTETPDFYRAGSYRTRIIAAYPDWSQDKSKTFTVTVKEKQTDAKKYRPEAKGKTVKMGKSISPASLIKNRHSLPKGTNYSFSSRVNFKKAGSYKTRIALVYPDGSSESSKTIRIKVKDLRKDKEKYRPKVKKVKTAYGKVLYAYQAVTNWRKLPKGTTFSYTKAVNFWKSGKYKRRVLVQYPDKSSEKTSSFYLTVKRQPDNQKYGLRVKNASLWLGQKTTAKKLVANAAALPKKTKYSFTSKVSFKKTGTYWTQIKATYPDKSKNTSAWLKVTVARKPDRLKYQPKVKGTSVWSGQAVSAKQLVTNHSKLPKKTKYSFTSKVSFKKAGTYQTRIKATYPDKSKDTSAKIKITVKKKPDAAVYKAKAVKSASVVRGSVLPAASLIANRSKLPKKTAFAFTVGPNFQKVGSYDTGVVVIYPDGSRQVIKKLTVVVKEKANADLYAPQVKGTATTLKGHPLTAASLITNAAALPNGTKFAFVKAPDFNKAGSSQVKIKVTYPDKSSEETAAVRIQVNASQASLHPALAVKEAVLPVGQAADANKLLTNAAALPAGFSVRFVEAGGAASYQLPNTGVAGTYKACLEVAYPDGSTVQRPVTVKVLPDSEYFKPQAGNSEAALGTVKSAKDLIQNAGELPGMTTYEFVSEDGAVVPDFNQAGTYPAAIKLGYPDQTSTIVKLTIVVK</sequence>
<feature type="domain" description="Rib" evidence="2">
    <location>
        <begin position="192"/>
        <end position="258"/>
    </location>
</feature>
<feature type="domain" description="Rib" evidence="2">
    <location>
        <begin position="597"/>
        <end position="670"/>
    </location>
</feature>
<feature type="domain" description="Rib" evidence="2">
    <location>
        <begin position="32"/>
        <end position="107"/>
    </location>
</feature>
<feature type="domain" description="Rib" evidence="2">
    <location>
        <begin position="353"/>
        <end position="425"/>
    </location>
</feature>
<dbReference type="Proteomes" id="UP000438120">
    <property type="component" value="Unassembled WGS sequence"/>
</dbReference>
<feature type="domain" description="Rib" evidence="2">
    <location>
        <begin position="429"/>
        <end position="505"/>
    </location>
</feature>
<dbReference type="RefSeq" id="WP_154548411.1">
    <property type="nucleotide sequence ID" value="NZ_VUMX01000011.1"/>
</dbReference>
<comment type="caution">
    <text evidence="3">The sequence shown here is derived from an EMBL/GenBank/DDBJ whole genome shotgun (WGS) entry which is preliminary data.</text>
</comment>
<dbReference type="NCBIfam" id="TIGR02331">
    <property type="entry name" value="rib_alpha"/>
    <property type="match status" value="5"/>
</dbReference>
<protein>
    <recommendedName>
        <fullName evidence="2">Rib domain-containing protein</fullName>
    </recommendedName>
</protein>
<feature type="domain" description="Rib" evidence="2">
    <location>
        <begin position="673"/>
        <end position="752"/>
    </location>
</feature>
<feature type="domain" description="Rib" evidence="2">
    <location>
        <begin position="112"/>
        <end position="187"/>
    </location>
</feature>
<name>A0A6A8ME30_9LACO</name>
<evidence type="ECO:0000259" key="2">
    <source>
        <dbReference type="Pfam" id="PF08428"/>
    </source>
</evidence>
<feature type="domain" description="Rib" evidence="2">
    <location>
        <begin position="510"/>
        <end position="585"/>
    </location>
</feature>
<organism evidence="3 4">
    <name type="scientific">Lactobacillus porci</name>
    <dbReference type="NCBI Taxonomy" id="2012477"/>
    <lineage>
        <taxon>Bacteria</taxon>
        <taxon>Bacillati</taxon>
        <taxon>Bacillota</taxon>
        <taxon>Bacilli</taxon>
        <taxon>Lactobacillales</taxon>
        <taxon>Lactobacillaceae</taxon>
        <taxon>Lactobacillus</taxon>
    </lineage>
</organism>
<feature type="chain" id="PRO_5025444067" description="Rib domain-containing protein" evidence="1">
    <location>
        <begin position="29"/>
        <end position="752"/>
    </location>
</feature>
<evidence type="ECO:0000313" key="4">
    <source>
        <dbReference type="Proteomes" id="UP000438120"/>
    </source>
</evidence>
<evidence type="ECO:0000313" key="3">
    <source>
        <dbReference type="EMBL" id="MST87039.1"/>
    </source>
</evidence>
<dbReference type="InterPro" id="IPR059115">
    <property type="entry name" value="Rib"/>
</dbReference>
<keyword evidence="4" id="KW-1185">Reference proteome</keyword>
<accession>A0A6A8ME30</accession>
<dbReference type="AlphaFoldDB" id="A0A6A8ME30"/>
<feature type="domain" description="Rib" evidence="2">
    <location>
        <begin position="271"/>
        <end position="337"/>
    </location>
</feature>
<keyword evidence="1" id="KW-0732">Signal</keyword>
<feature type="signal peptide" evidence="1">
    <location>
        <begin position="1"/>
        <end position="28"/>
    </location>
</feature>
<evidence type="ECO:0000256" key="1">
    <source>
        <dbReference type="SAM" id="SignalP"/>
    </source>
</evidence>
<proteinExistence type="predicted"/>